<keyword evidence="5" id="KW-0256">Endoplasmic reticulum</keyword>
<keyword evidence="7 9" id="KW-0472">Membrane</keyword>
<evidence type="ECO:0000256" key="3">
    <source>
        <dbReference type="ARBA" id="ARBA00020827"/>
    </source>
</evidence>
<comment type="subcellular location">
    <subcellularLocation>
        <location evidence="1">Endoplasmic reticulum membrane</location>
        <topology evidence="1">Multi-pass membrane protein</topology>
    </subcellularLocation>
</comment>
<dbReference type="GO" id="GO:0072546">
    <property type="term" value="C:EMC complex"/>
    <property type="evidence" value="ECO:0007669"/>
    <property type="project" value="InterPro"/>
</dbReference>
<protein>
    <recommendedName>
        <fullName evidence="3">ER membrane protein complex subunit 6</fullName>
    </recommendedName>
    <alternativeName>
        <fullName evidence="8">Transmembrane protein 93</fullName>
    </alternativeName>
</protein>
<dbReference type="GO" id="GO:0000045">
    <property type="term" value="P:autophagosome assembly"/>
    <property type="evidence" value="ECO:0007669"/>
    <property type="project" value="TreeGrafter"/>
</dbReference>
<keyword evidence="4 9" id="KW-0812">Transmembrane</keyword>
<dbReference type="EMBL" id="HBUF01129635">
    <property type="protein sequence ID" value="CAG6643890.1"/>
    <property type="molecule type" value="Transcribed_RNA"/>
</dbReference>
<dbReference type="EMBL" id="HBUF01652199">
    <property type="protein sequence ID" value="CAG6787160.1"/>
    <property type="molecule type" value="Transcribed_RNA"/>
</dbReference>
<dbReference type="EMBL" id="HBUF01129636">
    <property type="protein sequence ID" value="CAG6643891.1"/>
    <property type="molecule type" value="Transcribed_RNA"/>
</dbReference>
<organism evidence="10">
    <name type="scientific">Cacopsylla melanoneura</name>
    <dbReference type="NCBI Taxonomy" id="428564"/>
    <lineage>
        <taxon>Eukaryota</taxon>
        <taxon>Metazoa</taxon>
        <taxon>Ecdysozoa</taxon>
        <taxon>Arthropoda</taxon>
        <taxon>Hexapoda</taxon>
        <taxon>Insecta</taxon>
        <taxon>Pterygota</taxon>
        <taxon>Neoptera</taxon>
        <taxon>Paraneoptera</taxon>
        <taxon>Hemiptera</taxon>
        <taxon>Sternorrhyncha</taxon>
        <taxon>Psylloidea</taxon>
        <taxon>Psyllidae</taxon>
        <taxon>Psyllinae</taxon>
        <taxon>Cacopsylla</taxon>
    </lineage>
</organism>
<evidence type="ECO:0000313" key="10">
    <source>
        <dbReference type="EMBL" id="CAG6643887.1"/>
    </source>
</evidence>
<dbReference type="PANTHER" id="PTHR20994">
    <property type="entry name" value="ER MEMBRANE PROTEIN COMPLEX SUBUNIT 6"/>
    <property type="match status" value="1"/>
</dbReference>
<dbReference type="EMBL" id="HBUF01228902">
    <property type="protein sequence ID" value="CAG6672575.1"/>
    <property type="molecule type" value="Transcribed_RNA"/>
</dbReference>
<proteinExistence type="inferred from homology"/>
<evidence type="ECO:0000256" key="7">
    <source>
        <dbReference type="ARBA" id="ARBA00023136"/>
    </source>
</evidence>
<feature type="transmembrane region" description="Helical" evidence="9">
    <location>
        <begin position="47"/>
        <end position="71"/>
    </location>
</feature>
<dbReference type="EMBL" id="HBUF01652201">
    <property type="protein sequence ID" value="CAG6787163.1"/>
    <property type="molecule type" value="Transcribed_RNA"/>
</dbReference>
<evidence type="ECO:0000256" key="4">
    <source>
        <dbReference type="ARBA" id="ARBA00022692"/>
    </source>
</evidence>
<evidence type="ECO:0000256" key="6">
    <source>
        <dbReference type="ARBA" id="ARBA00022989"/>
    </source>
</evidence>
<dbReference type="EMBL" id="HBUF01652203">
    <property type="protein sequence ID" value="CAG6787165.1"/>
    <property type="molecule type" value="Transcribed_RNA"/>
</dbReference>
<sequence>MAKVDNKSGKAGHMTAYISEIALRNNAAIVEYCRTAMAALSGCTAGILGLTGLYGFGFYILAVIGLWILLLTRAGTKWNRYFLNRKSLLTNNFIGGLCTYVLFWTFFYTMVHVY</sequence>
<feature type="transmembrane region" description="Helical" evidence="9">
    <location>
        <begin position="92"/>
        <end position="111"/>
    </location>
</feature>
<evidence type="ECO:0000256" key="2">
    <source>
        <dbReference type="ARBA" id="ARBA00009436"/>
    </source>
</evidence>
<dbReference type="AlphaFoldDB" id="A0A8D8R7U0"/>
<evidence type="ECO:0000256" key="9">
    <source>
        <dbReference type="SAM" id="Phobius"/>
    </source>
</evidence>
<evidence type="ECO:0000256" key="5">
    <source>
        <dbReference type="ARBA" id="ARBA00022824"/>
    </source>
</evidence>
<reference evidence="10" key="1">
    <citation type="submission" date="2021-05" db="EMBL/GenBank/DDBJ databases">
        <authorList>
            <person name="Alioto T."/>
            <person name="Alioto T."/>
            <person name="Gomez Garrido J."/>
        </authorList>
    </citation>
    <scope>NUCLEOTIDE SEQUENCE</scope>
</reference>
<dbReference type="InterPro" id="IPR008504">
    <property type="entry name" value="Emc6"/>
</dbReference>
<dbReference type="GO" id="GO:0034975">
    <property type="term" value="P:protein folding in endoplasmic reticulum"/>
    <property type="evidence" value="ECO:0007669"/>
    <property type="project" value="TreeGrafter"/>
</dbReference>
<name>A0A8D8R7U0_9HEMI</name>
<dbReference type="EMBL" id="HBUF01342199">
    <property type="protein sequence ID" value="CAG6705079.1"/>
    <property type="molecule type" value="Transcribed_RNA"/>
</dbReference>
<comment type="similarity">
    <text evidence="2">Belongs to the EMC6 family.</text>
</comment>
<dbReference type="InterPro" id="IPR029008">
    <property type="entry name" value="EMC6-like"/>
</dbReference>
<dbReference type="EMBL" id="HBUF01129633">
    <property type="protein sequence ID" value="CAG6643887.1"/>
    <property type="molecule type" value="Transcribed_RNA"/>
</dbReference>
<accession>A0A8D8R7U0</accession>
<evidence type="ECO:0000256" key="8">
    <source>
        <dbReference type="ARBA" id="ARBA00031072"/>
    </source>
</evidence>
<dbReference type="EMBL" id="HBUF01652202">
    <property type="protein sequence ID" value="CAG6787164.1"/>
    <property type="molecule type" value="Transcribed_RNA"/>
</dbReference>
<dbReference type="EMBL" id="HBUF01652200">
    <property type="protein sequence ID" value="CAG6787161.1"/>
    <property type="molecule type" value="Transcribed_RNA"/>
</dbReference>
<evidence type="ECO:0000256" key="1">
    <source>
        <dbReference type="ARBA" id="ARBA00004477"/>
    </source>
</evidence>
<dbReference type="PANTHER" id="PTHR20994:SF0">
    <property type="entry name" value="ER MEMBRANE PROTEIN COMPLEX SUBUNIT 6"/>
    <property type="match status" value="1"/>
</dbReference>
<dbReference type="EMBL" id="HBUF01129638">
    <property type="protein sequence ID" value="CAG6643894.1"/>
    <property type="molecule type" value="Transcribed_RNA"/>
</dbReference>
<dbReference type="Pfam" id="PF07019">
    <property type="entry name" value="EMC6"/>
    <property type="match status" value="1"/>
</dbReference>
<dbReference type="EMBL" id="HBUF01342201">
    <property type="protein sequence ID" value="CAG6705081.1"/>
    <property type="molecule type" value="Transcribed_RNA"/>
</dbReference>
<keyword evidence="6 9" id="KW-1133">Transmembrane helix</keyword>